<dbReference type="OrthoDB" id="497968at2759"/>
<dbReference type="Pfam" id="PF03364">
    <property type="entry name" value="Polyketide_cyc"/>
    <property type="match status" value="1"/>
</dbReference>
<protein>
    <recommendedName>
        <fullName evidence="2">Coenzyme Q-binding protein COQ10 START domain-containing protein</fullName>
    </recommendedName>
</protein>
<name>A4S5C1_OSTLU</name>
<dbReference type="Proteomes" id="UP000001568">
    <property type="component" value="Chromosome 12"/>
</dbReference>
<dbReference type="HOGENOM" id="CLU_998873_0_0_1"/>
<dbReference type="RefSeq" id="XP_001420581.1">
    <property type="nucleotide sequence ID" value="XM_001420544.1"/>
</dbReference>
<dbReference type="InterPro" id="IPR005031">
    <property type="entry name" value="COQ10_START"/>
</dbReference>
<dbReference type="GeneID" id="5004817"/>
<dbReference type="KEGG" id="olu:OSTLU_93506"/>
<accession>A4S5C1</accession>
<evidence type="ECO:0000256" key="1">
    <source>
        <dbReference type="SAM" id="MobiDB-lite"/>
    </source>
</evidence>
<evidence type="ECO:0000259" key="2">
    <source>
        <dbReference type="Pfam" id="PF03364"/>
    </source>
</evidence>
<organism evidence="3 4">
    <name type="scientific">Ostreococcus lucimarinus (strain CCE9901)</name>
    <dbReference type="NCBI Taxonomy" id="436017"/>
    <lineage>
        <taxon>Eukaryota</taxon>
        <taxon>Viridiplantae</taxon>
        <taxon>Chlorophyta</taxon>
        <taxon>Mamiellophyceae</taxon>
        <taxon>Mamiellales</taxon>
        <taxon>Bathycoccaceae</taxon>
        <taxon>Ostreococcus</taxon>
    </lineage>
</organism>
<proteinExistence type="predicted"/>
<dbReference type="SUPFAM" id="SSF55961">
    <property type="entry name" value="Bet v1-like"/>
    <property type="match status" value="1"/>
</dbReference>
<dbReference type="OMA" id="TTREHEP"/>
<keyword evidence="4" id="KW-1185">Reference proteome</keyword>
<feature type="region of interest" description="Disordered" evidence="1">
    <location>
        <begin position="1"/>
        <end position="51"/>
    </location>
</feature>
<dbReference type="Gene3D" id="3.30.530.20">
    <property type="match status" value="1"/>
</dbReference>
<dbReference type="Gramene" id="ABO98874">
    <property type="protein sequence ID" value="ABO98874"/>
    <property type="gene ID" value="OSTLU_93506"/>
</dbReference>
<feature type="compositionally biased region" description="Low complexity" evidence="1">
    <location>
        <begin position="1"/>
        <end position="12"/>
    </location>
</feature>
<evidence type="ECO:0000313" key="4">
    <source>
        <dbReference type="Proteomes" id="UP000001568"/>
    </source>
</evidence>
<dbReference type="EMBL" id="CP000592">
    <property type="protein sequence ID" value="ABO98874.1"/>
    <property type="molecule type" value="Genomic_DNA"/>
</dbReference>
<dbReference type="InterPro" id="IPR023393">
    <property type="entry name" value="START-like_dom_sf"/>
</dbReference>
<gene>
    <name evidence="3" type="ORF">OSTLU_93506</name>
</gene>
<feature type="compositionally biased region" description="Basic and acidic residues" evidence="1">
    <location>
        <begin position="22"/>
        <end position="39"/>
    </location>
</feature>
<reference evidence="3 4" key="1">
    <citation type="journal article" date="2007" name="Proc. Natl. Acad. Sci. U.S.A.">
        <title>The tiny eukaryote Ostreococcus provides genomic insights into the paradox of plankton speciation.</title>
        <authorList>
            <person name="Palenik B."/>
            <person name="Grimwood J."/>
            <person name="Aerts A."/>
            <person name="Rouze P."/>
            <person name="Salamov A."/>
            <person name="Putnam N."/>
            <person name="Dupont C."/>
            <person name="Jorgensen R."/>
            <person name="Derelle E."/>
            <person name="Rombauts S."/>
            <person name="Zhou K."/>
            <person name="Otillar R."/>
            <person name="Merchant S.S."/>
            <person name="Podell S."/>
            <person name="Gaasterland T."/>
            <person name="Napoli C."/>
            <person name="Gendler K."/>
            <person name="Manuell A."/>
            <person name="Tai V."/>
            <person name="Vallon O."/>
            <person name="Piganeau G."/>
            <person name="Jancek S."/>
            <person name="Heijde M."/>
            <person name="Jabbari K."/>
            <person name="Bowler C."/>
            <person name="Lohr M."/>
            <person name="Robbens S."/>
            <person name="Werner G."/>
            <person name="Dubchak I."/>
            <person name="Pazour G.J."/>
            <person name="Ren Q."/>
            <person name="Paulsen I."/>
            <person name="Delwiche C."/>
            <person name="Schmutz J."/>
            <person name="Rokhsar D."/>
            <person name="Van de Peer Y."/>
            <person name="Moreau H."/>
            <person name="Grigoriev I.V."/>
        </authorList>
    </citation>
    <scope>NUCLEOTIDE SEQUENCE [LARGE SCALE GENOMIC DNA]</scope>
    <source>
        <strain evidence="3 4">CCE9901</strain>
    </source>
</reference>
<dbReference type="AlphaFoldDB" id="A4S5C1"/>
<feature type="domain" description="Coenzyme Q-binding protein COQ10 START" evidence="2">
    <location>
        <begin position="92"/>
        <end position="225"/>
    </location>
</feature>
<evidence type="ECO:0000313" key="3">
    <source>
        <dbReference type="EMBL" id="ABO98874.1"/>
    </source>
</evidence>
<sequence>MSAPRAAPLAAFARRRATRGRGKIDRVDDAGANEKRAREDDVEETREDDGWTRLTTTRDGIELWTRPAPAWANARGKVREILATCTFENVERSALWAAICDIERYDEFVPYVRRSTVLAKRGTRTWNHAEIRAPVAGDRAYTIVIDDHSRANVNAGAWRTTKEMEPRRLSPGARPMRANCGSWHLRDAASGAGVRVRYTLITDPGRGVPQWLLSQTPKTVPDTLRAFRDRALSGAGRASPSTRRPYAVARDLARRCVRESEIIVARLRAALDVVAPSLK</sequence>